<evidence type="ECO:0000256" key="3">
    <source>
        <dbReference type="ARBA" id="ARBA00012098"/>
    </source>
</evidence>
<comment type="caution">
    <text evidence="8">The sequence shown here is derived from an EMBL/GenBank/DDBJ whole genome shotgun (WGS) entry which is preliminary data.</text>
</comment>
<feature type="active site" description="Proton acceptor" evidence="5">
    <location>
        <position position="55"/>
    </location>
</feature>
<evidence type="ECO:0000256" key="7">
    <source>
        <dbReference type="RuleBase" id="RU364069"/>
    </source>
</evidence>
<comment type="pathway">
    <text evidence="7">Carbohydrate biosynthesis; dTDP-L-rhamnose biosynthesis.</text>
</comment>
<protein>
    <recommendedName>
        <fullName evidence="4 7">dTDP-4-dehydrorhamnose 3,5-epimerase</fullName>
        <ecNumber evidence="3 7">5.1.3.13</ecNumber>
    </recommendedName>
    <alternativeName>
        <fullName evidence="7">Thymidine diphospho-4-keto-rhamnose 3,5-epimerase</fullName>
    </alternativeName>
</protein>
<feature type="site" description="Participates in a stacking interaction with the thymidine ring of dTDP-4-oxo-6-deoxyglucose" evidence="6">
    <location>
        <position position="131"/>
    </location>
</feature>
<evidence type="ECO:0000256" key="6">
    <source>
        <dbReference type="PIRSR" id="PIRSR600888-3"/>
    </source>
</evidence>
<dbReference type="EC" id="5.1.3.13" evidence="3 7"/>
<dbReference type="UniPathway" id="UPA00124"/>
<dbReference type="GO" id="GO:0005829">
    <property type="term" value="C:cytosol"/>
    <property type="evidence" value="ECO:0007669"/>
    <property type="project" value="TreeGrafter"/>
</dbReference>
<dbReference type="RefSeq" id="WP_176353358.1">
    <property type="nucleotide sequence ID" value="NZ_JABWDU010000003.1"/>
</dbReference>
<evidence type="ECO:0000256" key="5">
    <source>
        <dbReference type="PIRSR" id="PIRSR600888-1"/>
    </source>
</evidence>
<organism evidence="8 9">
    <name type="scientific">Ensifer oleiphilus</name>
    <dbReference type="NCBI Taxonomy" id="2742698"/>
    <lineage>
        <taxon>Bacteria</taxon>
        <taxon>Pseudomonadati</taxon>
        <taxon>Pseudomonadota</taxon>
        <taxon>Alphaproteobacteria</taxon>
        <taxon>Hyphomicrobiales</taxon>
        <taxon>Rhizobiaceae</taxon>
        <taxon>Sinorhizobium/Ensifer group</taxon>
        <taxon>Ensifer</taxon>
    </lineage>
</organism>
<evidence type="ECO:0000256" key="2">
    <source>
        <dbReference type="ARBA" id="ARBA00001997"/>
    </source>
</evidence>
<evidence type="ECO:0000313" key="8">
    <source>
        <dbReference type="EMBL" id="NVD39793.1"/>
    </source>
</evidence>
<dbReference type="GO" id="GO:0000271">
    <property type="term" value="P:polysaccharide biosynthetic process"/>
    <property type="evidence" value="ECO:0007669"/>
    <property type="project" value="TreeGrafter"/>
</dbReference>
<dbReference type="Proteomes" id="UP000520198">
    <property type="component" value="Unassembled WGS sequence"/>
</dbReference>
<dbReference type="InterPro" id="IPR014710">
    <property type="entry name" value="RmlC-like_jellyroll"/>
</dbReference>
<dbReference type="NCBIfam" id="TIGR01221">
    <property type="entry name" value="rmlC"/>
    <property type="match status" value="1"/>
</dbReference>
<dbReference type="InterPro" id="IPR000888">
    <property type="entry name" value="RmlC-like"/>
</dbReference>
<proteinExistence type="inferred from homology"/>
<comment type="similarity">
    <text evidence="7">Belongs to the dTDP-4-dehydrorhamnose 3,5-epimerase family.</text>
</comment>
<sequence length="189" mass="20953">MSSVALLQPKRFGDARGWFAEVYSETTFQGYGITERFVQDNHSLSIVQYTLRGLHFQTEPFAQAKLVRCVRGSIFDVAVDLRSKSPTFGQWVGAELSAENGNQLYIPVGFAHGFLTLEPMTEVVYKVSNVYSPACDCGLKWDDPAVGVIWPLPKGASPILSDKDQRQPPLSEIGDVFEYDGTPMSLVQI</sequence>
<keyword evidence="7 8" id="KW-0413">Isomerase</keyword>
<dbReference type="EMBL" id="JABWDU010000003">
    <property type="protein sequence ID" value="NVD39793.1"/>
    <property type="molecule type" value="Genomic_DNA"/>
</dbReference>
<dbReference type="SUPFAM" id="SSF51182">
    <property type="entry name" value="RmlC-like cupins"/>
    <property type="match status" value="1"/>
</dbReference>
<dbReference type="InterPro" id="IPR011051">
    <property type="entry name" value="RmlC_Cupin_sf"/>
</dbReference>
<dbReference type="PANTHER" id="PTHR21047">
    <property type="entry name" value="DTDP-6-DEOXY-D-GLUCOSE-3,5 EPIMERASE"/>
    <property type="match status" value="1"/>
</dbReference>
<dbReference type="AlphaFoldDB" id="A0A7Y6Q663"/>
<gene>
    <name evidence="8" type="primary">rfbC</name>
    <name evidence="8" type="ORF">HT585_13075</name>
</gene>
<comment type="function">
    <text evidence="2 7">Catalyzes the epimerization of the C3' and C5'positions of dTDP-6-deoxy-D-xylo-4-hexulose, forming dTDP-6-deoxy-L-lyxo-4-hexulose.</text>
</comment>
<dbReference type="PANTHER" id="PTHR21047:SF2">
    <property type="entry name" value="THYMIDINE DIPHOSPHO-4-KETO-RHAMNOSE 3,5-EPIMERASE"/>
    <property type="match status" value="1"/>
</dbReference>
<comment type="subunit">
    <text evidence="7">Homodimer.</text>
</comment>
<dbReference type="GO" id="GO:0019305">
    <property type="term" value="P:dTDP-rhamnose biosynthetic process"/>
    <property type="evidence" value="ECO:0007669"/>
    <property type="project" value="UniProtKB-UniRule"/>
</dbReference>
<dbReference type="Pfam" id="PF00908">
    <property type="entry name" value="dTDP_sugar_isom"/>
    <property type="match status" value="1"/>
</dbReference>
<name>A0A7Y6Q663_9HYPH</name>
<evidence type="ECO:0000313" key="9">
    <source>
        <dbReference type="Proteomes" id="UP000520198"/>
    </source>
</evidence>
<dbReference type="GO" id="GO:0008830">
    <property type="term" value="F:dTDP-4-dehydrorhamnose 3,5-epimerase activity"/>
    <property type="evidence" value="ECO:0007669"/>
    <property type="project" value="UniProtKB-UniRule"/>
</dbReference>
<reference evidence="8 9" key="1">
    <citation type="submission" date="2020-06" db="EMBL/GenBank/DDBJ databases">
        <authorList>
            <person name="Grouzdev D.S."/>
        </authorList>
    </citation>
    <scope>NUCLEOTIDE SEQUENCE [LARGE SCALE GENOMIC DNA]</scope>
    <source>
        <strain evidence="8 9">HO-A22</strain>
    </source>
</reference>
<evidence type="ECO:0000256" key="4">
    <source>
        <dbReference type="ARBA" id="ARBA00019595"/>
    </source>
</evidence>
<dbReference type="CDD" id="cd00438">
    <property type="entry name" value="cupin_RmlC"/>
    <property type="match status" value="1"/>
</dbReference>
<evidence type="ECO:0000256" key="1">
    <source>
        <dbReference type="ARBA" id="ARBA00001298"/>
    </source>
</evidence>
<feature type="active site" description="Proton donor" evidence="5">
    <location>
        <position position="125"/>
    </location>
</feature>
<accession>A0A7Y6Q663</accession>
<keyword evidence="9" id="KW-1185">Reference proteome</keyword>
<dbReference type="Gene3D" id="2.60.120.10">
    <property type="entry name" value="Jelly Rolls"/>
    <property type="match status" value="1"/>
</dbReference>
<comment type="catalytic activity">
    <reaction evidence="1 7">
        <text>dTDP-4-dehydro-6-deoxy-alpha-D-glucose = dTDP-4-dehydro-beta-L-rhamnose</text>
        <dbReference type="Rhea" id="RHEA:16969"/>
        <dbReference type="ChEBI" id="CHEBI:57649"/>
        <dbReference type="ChEBI" id="CHEBI:62830"/>
        <dbReference type="EC" id="5.1.3.13"/>
    </reaction>
</comment>